<dbReference type="SUPFAM" id="SSF103473">
    <property type="entry name" value="MFS general substrate transporter"/>
    <property type="match status" value="2"/>
</dbReference>
<feature type="transmembrane region" description="Helical" evidence="6">
    <location>
        <begin position="564"/>
        <end position="582"/>
    </location>
</feature>
<keyword evidence="2 6" id="KW-0812">Transmembrane</keyword>
<dbReference type="EMBL" id="JBFCZG010000003">
    <property type="protein sequence ID" value="KAL3424961.1"/>
    <property type="molecule type" value="Genomic_DNA"/>
</dbReference>
<evidence type="ECO:0000256" key="5">
    <source>
        <dbReference type="SAM" id="MobiDB-lite"/>
    </source>
</evidence>
<keyword evidence="8" id="KW-1185">Reference proteome</keyword>
<dbReference type="InterPro" id="IPR011701">
    <property type="entry name" value="MFS"/>
</dbReference>
<evidence type="ECO:0000256" key="2">
    <source>
        <dbReference type="ARBA" id="ARBA00022692"/>
    </source>
</evidence>
<feature type="transmembrane region" description="Helical" evidence="6">
    <location>
        <begin position="358"/>
        <end position="378"/>
    </location>
</feature>
<feature type="transmembrane region" description="Helical" evidence="6">
    <location>
        <begin position="424"/>
        <end position="443"/>
    </location>
</feature>
<feature type="transmembrane region" description="Helical" evidence="6">
    <location>
        <begin position="202"/>
        <end position="222"/>
    </location>
</feature>
<keyword evidence="4 6" id="KW-0472">Membrane</keyword>
<feature type="transmembrane region" description="Helical" evidence="6">
    <location>
        <begin position="175"/>
        <end position="195"/>
    </location>
</feature>
<feature type="transmembrane region" description="Helical" evidence="6">
    <location>
        <begin position="147"/>
        <end position="163"/>
    </location>
</feature>
<feature type="transmembrane region" description="Helical" evidence="6">
    <location>
        <begin position="488"/>
        <end position="510"/>
    </location>
</feature>
<evidence type="ECO:0000313" key="7">
    <source>
        <dbReference type="EMBL" id="KAL3424961.1"/>
    </source>
</evidence>
<comment type="caution">
    <text evidence="7">The sequence shown here is derived from an EMBL/GenBank/DDBJ whole genome shotgun (WGS) entry which is preliminary data.</text>
</comment>
<keyword evidence="3 6" id="KW-1133">Transmembrane helix</keyword>
<dbReference type="Pfam" id="PF07690">
    <property type="entry name" value="MFS_1"/>
    <property type="match status" value="1"/>
</dbReference>
<accession>A0ABR4PNS4</accession>
<dbReference type="Proteomes" id="UP001629113">
    <property type="component" value="Unassembled WGS sequence"/>
</dbReference>
<feature type="compositionally biased region" description="Basic and acidic residues" evidence="5">
    <location>
        <begin position="29"/>
        <end position="54"/>
    </location>
</feature>
<feature type="transmembrane region" description="Helical" evidence="6">
    <location>
        <begin position="280"/>
        <end position="304"/>
    </location>
</feature>
<reference evidence="7 8" key="1">
    <citation type="submission" date="2024-06" db="EMBL/GenBank/DDBJ databases">
        <title>Complete genome of Phlyctema vagabunda strain 19-DSS-EL-015.</title>
        <authorList>
            <person name="Fiorenzani C."/>
        </authorList>
    </citation>
    <scope>NUCLEOTIDE SEQUENCE [LARGE SCALE GENOMIC DNA]</scope>
    <source>
        <strain evidence="7 8">19-DSS-EL-015</strain>
    </source>
</reference>
<feature type="transmembrane region" description="Helical" evidence="6">
    <location>
        <begin position="398"/>
        <end position="417"/>
    </location>
</feature>
<feature type="transmembrane region" description="Helical" evidence="6">
    <location>
        <begin position="449"/>
        <end position="468"/>
    </location>
</feature>
<feature type="transmembrane region" description="Helical" evidence="6">
    <location>
        <begin position="234"/>
        <end position="256"/>
    </location>
</feature>
<evidence type="ECO:0000313" key="8">
    <source>
        <dbReference type="Proteomes" id="UP001629113"/>
    </source>
</evidence>
<feature type="transmembrane region" description="Helical" evidence="6">
    <location>
        <begin position="316"/>
        <end position="338"/>
    </location>
</feature>
<feature type="region of interest" description="Disordered" evidence="5">
    <location>
        <begin position="29"/>
        <end position="56"/>
    </location>
</feature>
<dbReference type="PANTHER" id="PTHR23501:SF107">
    <property type="entry name" value="TRANSPORTER, PUTATIVE (AFU_ORTHOLOGUE AFUA_7G04730)-RELATED"/>
    <property type="match status" value="1"/>
</dbReference>
<dbReference type="PANTHER" id="PTHR23501">
    <property type="entry name" value="MAJOR FACILITATOR SUPERFAMILY"/>
    <property type="match status" value="1"/>
</dbReference>
<dbReference type="Gene3D" id="1.20.1250.20">
    <property type="entry name" value="MFS general substrate transporter like domains"/>
    <property type="match status" value="2"/>
</dbReference>
<protein>
    <submittedName>
        <fullName evidence="7">Siderophore iron transporter mirB 2</fullName>
    </submittedName>
</protein>
<organism evidence="7 8">
    <name type="scientific">Phlyctema vagabunda</name>
    <dbReference type="NCBI Taxonomy" id="108571"/>
    <lineage>
        <taxon>Eukaryota</taxon>
        <taxon>Fungi</taxon>
        <taxon>Dikarya</taxon>
        <taxon>Ascomycota</taxon>
        <taxon>Pezizomycotina</taxon>
        <taxon>Leotiomycetes</taxon>
        <taxon>Helotiales</taxon>
        <taxon>Dermateaceae</taxon>
        <taxon>Phlyctema</taxon>
    </lineage>
</organism>
<evidence type="ECO:0000256" key="1">
    <source>
        <dbReference type="ARBA" id="ARBA00004141"/>
    </source>
</evidence>
<feature type="transmembrane region" description="Helical" evidence="6">
    <location>
        <begin position="115"/>
        <end position="135"/>
    </location>
</feature>
<dbReference type="InterPro" id="IPR036259">
    <property type="entry name" value="MFS_trans_sf"/>
</dbReference>
<comment type="subcellular location">
    <subcellularLocation>
        <location evidence="1">Membrane</location>
        <topology evidence="1">Multi-pass membrane protein</topology>
    </subcellularLocation>
</comment>
<sequence length="603" mass="66380">MTTITTATPQLIAGLPTAAIVRDVEKHSLDREPEVRQMSDDHGHNQNDIEKDSTDGTYKQEGVKRIEAITTVWSKKLLWVMFVLLYLVTFCDQLLQAVQGNLTPYVTSEFSQHGLLATTSIVASIIGGVSTLTIAKIIDIWGRCEGFLAMLVMIIVGMVMKATCQNVETYAAAHTIYWVGHLGLIYVIDVMLADITSLQNRMIMFGINTTPTIATNFAGPKIADLFYVHSNFRWAFGAFCIILVAFCVPVAMVFIYSQRKANKAGVVSVKTEKRGVWGSFTYYFVQFDTIGMLLTTFGWSLLLLPFNLANTAPNGWATGYIIAMIILGVLLLVGFVIWEKYFAPVAYFPFRFLTDRTILGACLLYGIMFTSIFCWDAYYSSYLQVVHDLNIANSGYVLNSFSLMSAFIAPFVGLLIRYTGKFKWLAYAGMPFCVLGTVLLIHFRTPSSHVGYLVMCQLFNGISSGIWASTAQLSVMASVTHQEIAVSLALWGMFGSIGAAIGLAIAGALWTNVLPTALYNNLPLDSKDLAATIYGSIVVQKSYPMGSPIRDAIIAAYADVQRKMVIAGAAFTPLLLVCIIIGKNINVRKLEEGHSKQSKGNVW</sequence>
<evidence type="ECO:0000256" key="6">
    <source>
        <dbReference type="SAM" id="Phobius"/>
    </source>
</evidence>
<evidence type="ECO:0000256" key="3">
    <source>
        <dbReference type="ARBA" id="ARBA00022989"/>
    </source>
</evidence>
<feature type="transmembrane region" description="Helical" evidence="6">
    <location>
        <begin position="77"/>
        <end position="95"/>
    </location>
</feature>
<proteinExistence type="predicted"/>
<name>A0ABR4PNS4_9HELO</name>
<gene>
    <name evidence="7" type="ORF">PVAG01_04242</name>
</gene>
<evidence type="ECO:0000256" key="4">
    <source>
        <dbReference type="ARBA" id="ARBA00023136"/>
    </source>
</evidence>